<feature type="transmembrane region" description="Helical" evidence="4">
    <location>
        <begin position="336"/>
        <end position="358"/>
    </location>
</feature>
<dbReference type="InterPro" id="IPR050469">
    <property type="entry name" value="Diguanylate_Cyclase"/>
</dbReference>
<organism evidence="6 7">
    <name type="scientific">Sphingobium lignivorans</name>
    <dbReference type="NCBI Taxonomy" id="2735886"/>
    <lineage>
        <taxon>Bacteria</taxon>
        <taxon>Pseudomonadati</taxon>
        <taxon>Pseudomonadota</taxon>
        <taxon>Alphaproteobacteria</taxon>
        <taxon>Sphingomonadales</taxon>
        <taxon>Sphingomonadaceae</taxon>
        <taxon>Sphingobium</taxon>
    </lineage>
</organism>
<dbReference type="PANTHER" id="PTHR45138:SF9">
    <property type="entry name" value="DIGUANYLATE CYCLASE DGCM-RELATED"/>
    <property type="match status" value="1"/>
</dbReference>
<evidence type="ECO:0000256" key="1">
    <source>
        <dbReference type="ARBA" id="ARBA00012528"/>
    </source>
</evidence>
<keyword evidence="7" id="KW-1185">Reference proteome</keyword>
<feature type="transmembrane region" description="Helical" evidence="4">
    <location>
        <begin position="304"/>
        <end position="324"/>
    </location>
</feature>
<dbReference type="SUPFAM" id="SSF55073">
    <property type="entry name" value="Nucleotide cyclase"/>
    <property type="match status" value="1"/>
</dbReference>
<dbReference type="Gene3D" id="3.30.70.270">
    <property type="match status" value="1"/>
</dbReference>
<evidence type="ECO:0000313" key="6">
    <source>
        <dbReference type="EMBL" id="MBB5985077.1"/>
    </source>
</evidence>
<feature type="transmembrane region" description="Helical" evidence="4">
    <location>
        <begin position="206"/>
        <end position="224"/>
    </location>
</feature>
<evidence type="ECO:0000256" key="3">
    <source>
        <dbReference type="SAM" id="MobiDB-lite"/>
    </source>
</evidence>
<comment type="catalytic activity">
    <reaction evidence="2">
        <text>2 GTP = 3',3'-c-di-GMP + 2 diphosphate</text>
        <dbReference type="Rhea" id="RHEA:24898"/>
        <dbReference type="ChEBI" id="CHEBI:33019"/>
        <dbReference type="ChEBI" id="CHEBI:37565"/>
        <dbReference type="ChEBI" id="CHEBI:58805"/>
        <dbReference type="EC" id="2.7.7.65"/>
    </reaction>
</comment>
<gene>
    <name evidence="6" type="ORF">HNP60_001051</name>
</gene>
<accession>A0ABR6NCS2</accession>
<evidence type="ECO:0000259" key="5">
    <source>
        <dbReference type="PROSITE" id="PS50887"/>
    </source>
</evidence>
<dbReference type="InterPro" id="IPR043128">
    <property type="entry name" value="Rev_trsase/Diguanyl_cyclase"/>
</dbReference>
<dbReference type="CDD" id="cd01949">
    <property type="entry name" value="GGDEF"/>
    <property type="match status" value="1"/>
</dbReference>
<feature type="region of interest" description="Disordered" evidence="3">
    <location>
        <begin position="558"/>
        <end position="592"/>
    </location>
</feature>
<protein>
    <recommendedName>
        <fullName evidence="1">diguanylate cyclase</fullName>
        <ecNumber evidence="1">2.7.7.65</ecNumber>
    </recommendedName>
</protein>
<feature type="compositionally biased region" description="Basic and acidic residues" evidence="3">
    <location>
        <begin position="558"/>
        <end position="570"/>
    </location>
</feature>
<feature type="transmembrane region" description="Helical" evidence="4">
    <location>
        <begin position="175"/>
        <end position="194"/>
    </location>
</feature>
<keyword evidence="4" id="KW-0812">Transmembrane</keyword>
<dbReference type="EMBL" id="JACHKA010000001">
    <property type="protein sequence ID" value="MBB5985077.1"/>
    <property type="molecule type" value="Genomic_DNA"/>
</dbReference>
<feature type="transmembrane region" description="Helical" evidence="4">
    <location>
        <begin position="270"/>
        <end position="292"/>
    </location>
</feature>
<feature type="compositionally biased region" description="Polar residues" evidence="3">
    <location>
        <begin position="581"/>
        <end position="592"/>
    </location>
</feature>
<keyword evidence="4" id="KW-1133">Transmembrane helix</keyword>
<proteinExistence type="predicted"/>
<dbReference type="Proteomes" id="UP001138540">
    <property type="component" value="Unassembled WGS sequence"/>
</dbReference>
<feature type="transmembrane region" description="Helical" evidence="4">
    <location>
        <begin position="364"/>
        <end position="386"/>
    </location>
</feature>
<evidence type="ECO:0000256" key="4">
    <source>
        <dbReference type="SAM" id="Phobius"/>
    </source>
</evidence>
<evidence type="ECO:0000313" key="7">
    <source>
        <dbReference type="Proteomes" id="UP001138540"/>
    </source>
</evidence>
<dbReference type="InterPro" id="IPR000160">
    <property type="entry name" value="GGDEF_dom"/>
</dbReference>
<dbReference type="EC" id="2.7.7.65" evidence="1"/>
<name>A0ABR6NCS2_9SPHN</name>
<dbReference type="NCBIfam" id="TIGR00254">
    <property type="entry name" value="GGDEF"/>
    <property type="match status" value="1"/>
</dbReference>
<comment type="caution">
    <text evidence="6">The sequence shown here is derived from an EMBL/GenBank/DDBJ whole genome shotgun (WGS) entry which is preliminary data.</text>
</comment>
<dbReference type="PROSITE" id="PS50887">
    <property type="entry name" value="GGDEF"/>
    <property type="match status" value="1"/>
</dbReference>
<feature type="domain" description="GGDEF" evidence="5">
    <location>
        <begin position="436"/>
        <end position="568"/>
    </location>
</feature>
<dbReference type="SMART" id="SM00267">
    <property type="entry name" value="GGDEF"/>
    <property type="match status" value="1"/>
</dbReference>
<dbReference type="Pfam" id="PF00990">
    <property type="entry name" value="GGDEF"/>
    <property type="match status" value="1"/>
</dbReference>
<evidence type="ECO:0000256" key="2">
    <source>
        <dbReference type="ARBA" id="ARBA00034247"/>
    </source>
</evidence>
<keyword evidence="4" id="KW-0472">Membrane</keyword>
<dbReference type="PANTHER" id="PTHR45138">
    <property type="entry name" value="REGULATORY COMPONENTS OF SENSORY TRANSDUCTION SYSTEM"/>
    <property type="match status" value="1"/>
</dbReference>
<feature type="transmembrane region" description="Helical" evidence="4">
    <location>
        <begin position="244"/>
        <end position="263"/>
    </location>
</feature>
<sequence length="592" mass="63824">MKRSRVVLPFMGRWLALLLGIVATLWSVAARAETRLQVDSLCHAVTDRQQPDEILASLRFACDGTPAGYQQGSLWLRVNLDRLPVGPRDVVLMVHQSRFDRLAVAFSYSDGTVAWRQVRGGDFHGHWRPGGQIEFEAPGRAARLTAVTMRYDGLAAHGLLNMRLLSPDESGMQSAGLAVAIGAALTLLLISGLYNLSLAHALRRQYLAWQGGWAMCMLAWGAVWSQIHLLVLPGMAGTLSAQTATFLSCLAIALATISAVTALGRDTLPAWLRLGTLGLGISIGIIGVPASLMRGVGLQQLGTILGVATLADLLAVAICLGVAWRRGCAEARDFALAWSLPMITLALIHLVDVENAFWGGGSKVPVLFAAAWQTIWLSVATTRSLASLRLERDRARMAAAQAGELARRDPLTGLRNRRGFVETAGPMLDHAGTTRTPIALLLIDIDRFKAINDVYGHEAGDMVLTAIARRIERWEGAMCTAARLGGEEFALLIAGLEGFALARFAESVRQEIAACDHRDAIGDRCVTASIGVAATSTPSDFRQLYRLADEALYEAKRSGRDRVASRRFPDDQLSLPDVAGPTQSPPRQSKGC</sequence>
<dbReference type="RefSeq" id="WP_260394671.1">
    <property type="nucleotide sequence ID" value="NZ_JACHKA010000001.1"/>
</dbReference>
<dbReference type="InterPro" id="IPR029787">
    <property type="entry name" value="Nucleotide_cyclase"/>
</dbReference>
<reference evidence="6 7" key="1">
    <citation type="submission" date="2020-08" db="EMBL/GenBank/DDBJ databases">
        <title>Exploring microbial biodiversity for novel pathways involved in the catabolism of aromatic compounds derived from lignin.</title>
        <authorList>
            <person name="Elkins J."/>
        </authorList>
    </citation>
    <scope>NUCLEOTIDE SEQUENCE [LARGE SCALE GENOMIC DNA]</scope>
    <source>
        <strain evidence="6 7">B1D3A</strain>
    </source>
</reference>